<evidence type="ECO:0000256" key="1">
    <source>
        <dbReference type="SAM" id="MobiDB-lite"/>
    </source>
</evidence>
<gene>
    <name evidence="3" type="ORF">NHX12_023314</name>
</gene>
<feature type="transmembrane region" description="Helical" evidence="2">
    <location>
        <begin position="78"/>
        <end position="100"/>
    </location>
</feature>
<evidence type="ECO:0000256" key="2">
    <source>
        <dbReference type="SAM" id="Phobius"/>
    </source>
</evidence>
<protein>
    <submittedName>
        <fullName evidence="3">Uncharacterized protein</fullName>
    </submittedName>
</protein>
<dbReference type="AlphaFoldDB" id="A0A9Q0IS11"/>
<keyword evidence="2" id="KW-0812">Transmembrane</keyword>
<evidence type="ECO:0000313" key="4">
    <source>
        <dbReference type="Proteomes" id="UP001148018"/>
    </source>
</evidence>
<sequence length="102" mass="11676">MQLAFGDIQQEERLLVSRTSSPSPQSIQRGERGRCASSPLRSTGGSARRVPRYFRQYRRSLPDTANVEVKLIQKFRRIFYPSSFIVFLYLSFTELSWIGAAG</sequence>
<comment type="caution">
    <text evidence="3">The sequence shown here is derived from an EMBL/GenBank/DDBJ whole genome shotgun (WGS) entry which is preliminary data.</text>
</comment>
<reference evidence="3" key="1">
    <citation type="submission" date="2022-07" db="EMBL/GenBank/DDBJ databases">
        <title>Chromosome-level genome of Muraenolepis orangiensis.</title>
        <authorList>
            <person name="Kim J."/>
        </authorList>
    </citation>
    <scope>NUCLEOTIDE SEQUENCE</scope>
    <source>
        <strain evidence="3">KU_S4_2022</strain>
        <tissue evidence="3">Muscle</tissue>
    </source>
</reference>
<keyword evidence="2" id="KW-0472">Membrane</keyword>
<keyword evidence="4" id="KW-1185">Reference proteome</keyword>
<feature type="region of interest" description="Disordered" evidence="1">
    <location>
        <begin position="14"/>
        <end position="49"/>
    </location>
</feature>
<organism evidence="3 4">
    <name type="scientific">Muraenolepis orangiensis</name>
    <name type="common">Patagonian moray cod</name>
    <dbReference type="NCBI Taxonomy" id="630683"/>
    <lineage>
        <taxon>Eukaryota</taxon>
        <taxon>Metazoa</taxon>
        <taxon>Chordata</taxon>
        <taxon>Craniata</taxon>
        <taxon>Vertebrata</taxon>
        <taxon>Euteleostomi</taxon>
        <taxon>Actinopterygii</taxon>
        <taxon>Neopterygii</taxon>
        <taxon>Teleostei</taxon>
        <taxon>Neoteleostei</taxon>
        <taxon>Acanthomorphata</taxon>
        <taxon>Zeiogadaria</taxon>
        <taxon>Gadariae</taxon>
        <taxon>Gadiformes</taxon>
        <taxon>Muraenolepidoidei</taxon>
        <taxon>Muraenolepididae</taxon>
        <taxon>Muraenolepis</taxon>
    </lineage>
</organism>
<accession>A0A9Q0IS11</accession>
<proteinExistence type="predicted"/>
<dbReference type="Proteomes" id="UP001148018">
    <property type="component" value="Unassembled WGS sequence"/>
</dbReference>
<name>A0A9Q0IS11_9TELE</name>
<keyword evidence="2" id="KW-1133">Transmembrane helix</keyword>
<dbReference type="EMBL" id="JANIIK010000039">
    <property type="protein sequence ID" value="KAJ3608784.1"/>
    <property type="molecule type" value="Genomic_DNA"/>
</dbReference>
<feature type="compositionally biased region" description="Polar residues" evidence="1">
    <location>
        <begin position="17"/>
        <end position="28"/>
    </location>
</feature>
<evidence type="ECO:0000313" key="3">
    <source>
        <dbReference type="EMBL" id="KAJ3608784.1"/>
    </source>
</evidence>